<sequence length="197" mass="21008">MTLFNITASAMALALMAPMAVAETWTLNGDMSNIAFGSVKNEYNGEVHHFSTLSGSVDAQGQVVVSVPLASVETMIDIRNERMRELVFKNSPTATVSATVDMVALDKLGVGESMVAETEGTLSLLGQEVALYSDLFVIRVGEDKVMVTTDGMLMLATDELGVDAAIDQLQDIAVLDSITRVSPVTVRLVFDSDTPDS</sequence>
<keyword evidence="1" id="KW-0732">Signal</keyword>
<reference evidence="3 4" key="1">
    <citation type="submission" date="2015-09" db="EMBL/GenBank/DDBJ databases">
        <authorList>
            <consortium name="Swine Surveillance"/>
        </authorList>
    </citation>
    <scope>NUCLEOTIDE SEQUENCE [LARGE SCALE GENOMIC DNA]</scope>
    <source>
        <strain evidence="3 4">CECT 5294</strain>
    </source>
</reference>
<dbReference type="InterPro" id="IPR036761">
    <property type="entry name" value="TTHA0802/YceI-like_sf"/>
</dbReference>
<gene>
    <name evidence="3" type="ORF">THS5294_01742</name>
</gene>
<dbReference type="SUPFAM" id="SSF101874">
    <property type="entry name" value="YceI-like"/>
    <property type="match status" value="1"/>
</dbReference>
<evidence type="ECO:0000259" key="2">
    <source>
        <dbReference type="SMART" id="SM00867"/>
    </source>
</evidence>
<evidence type="ECO:0000256" key="1">
    <source>
        <dbReference type="SAM" id="SignalP"/>
    </source>
</evidence>
<dbReference type="InterPro" id="IPR027016">
    <property type="entry name" value="UCP029811"/>
</dbReference>
<dbReference type="Pfam" id="PF04264">
    <property type="entry name" value="YceI"/>
    <property type="match status" value="1"/>
</dbReference>
<dbReference type="InterPro" id="IPR007372">
    <property type="entry name" value="Lipid/polyisoprenoid-bd_YceI"/>
</dbReference>
<accession>A0A0P1EZ16</accession>
<dbReference type="Proteomes" id="UP000051298">
    <property type="component" value="Unassembled WGS sequence"/>
</dbReference>
<organism evidence="3 4">
    <name type="scientific">Thalassobacter stenotrophicus</name>
    <dbReference type="NCBI Taxonomy" id="266809"/>
    <lineage>
        <taxon>Bacteria</taxon>
        <taxon>Pseudomonadati</taxon>
        <taxon>Pseudomonadota</taxon>
        <taxon>Alphaproteobacteria</taxon>
        <taxon>Rhodobacterales</taxon>
        <taxon>Roseobacteraceae</taxon>
        <taxon>Thalassobacter</taxon>
    </lineage>
</organism>
<dbReference type="RefSeq" id="WP_058123413.1">
    <property type="nucleotide sequence ID" value="NZ_CYRX01000025.1"/>
</dbReference>
<protein>
    <submittedName>
        <fullName evidence="3">YceI-like domain protein</fullName>
    </submittedName>
</protein>
<feature type="chain" id="PRO_5006062072" evidence="1">
    <location>
        <begin position="23"/>
        <end position="197"/>
    </location>
</feature>
<feature type="domain" description="Lipid/polyisoprenoid-binding YceI-like" evidence="2">
    <location>
        <begin position="24"/>
        <end position="191"/>
    </location>
</feature>
<dbReference type="Gene3D" id="2.40.128.110">
    <property type="entry name" value="Lipid/polyisoprenoid-binding, YceI-like"/>
    <property type="match status" value="1"/>
</dbReference>
<dbReference type="SMART" id="SM00867">
    <property type="entry name" value="YceI"/>
    <property type="match status" value="1"/>
</dbReference>
<name>A0A0P1EZ16_9RHOB</name>
<dbReference type="EMBL" id="CYRX01000025">
    <property type="protein sequence ID" value="CUH60449.1"/>
    <property type="molecule type" value="Genomic_DNA"/>
</dbReference>
<dbReference type="AlphaFoldDB" id="A0A0P1EZ16"/>
<evidence type="ECO:0000313" key="4">
    <source>
        <dbReference type="Proteomes" id="UP000051298"/>
    </source>
</evidence>
<proteinExistence type="predicted"/>
<dbReference type="PIRSF" id="PIRSF029811">
    <property type="entry name" value="UCP029811"/>
    <property type="match status" value="1"/>
</dbReference>
<feature type="signal peptide" evidence="1">
    <location>
        <begin position="1"/>
        <end position="22"/>
    </location>
</feature>
<dbReference type="STRING" id="266809.PM03_05220"/>
<dbReference type="eggNOG" id="COG2353">
    <property type="taxonomic scope" value="Bacteria"/>
</dbReference>
<evidence type="ECO:0000313" key="3">
    <source>
        <dbReference type="EMBL" id="CUH60449.1"/>
    </source>
</evidence>